<keyword evidence="3" id="KW-1185">Reference proteome</keyword>
<evidence type="ECO:0000313" key="2">
    <source>
        <dbReference type="EMBL" id="PAP75076.1"/>
    </source>
</evidence>
<dbReference type="InterPro" id="IPR002711">
    <property type="entry name" value="HNH"/>
</dbReference>
<dbReference type="EMBL" id="MQWD01000001">
    <property type="protein sequence ID" value="PAP75076.1"/>
    <property type="molecule type" value="Genomic_DNA"/>
</dbReference>
<reference evidence="2 3" key="1">
    <citation type="submission" date="2016-11" db="EMBL/GenBank/DDBJ databases">
        <title>Study of marine rhodopsin-containing bacteria.</title>
        <authorList>
            <person name="Yoshizawa S."/>
            <person name="Kumagai Y."/>
            <person name="Kogure K."/>
        </authorList>
    </citation>
    <scope>NUCLEOTIDE SEQUENCE [LARGE SCALE GENOMIC DNA]</scope>
    <source>
        <strain evidence="2 3">SAORIC-28</strain>
    </source>
</reference>
<proteinExistence type="predicted"/>
<comment type="caution">
    <text evidence="2">The sequence shown here is derived from an EMBL/GenBank/DDBJ whole genome shotgun (WGS) entry which is preliminary data.</text>
</comment>
<evidence type="ECO:0000259" key="1">
    <source>
        <dbReference type="SMART" id="SM00507"/>
    </source>
</evidence>
<name>A0A271IV07_9BACT</name>
<dbReference type="Gene3D" id="1.10.30.50">
    <property type="match status" value="1"/>
</dbReference>
<accession>A0A271IV07</accession>
<protein>
    <recommendedName>
        <fullName evidence="1">HNH nuclease domain-containing protein</fullName>
    </recommendedName>
</protein>
<dbReference type="AlphaFoldDB" id="A0A271IV07"/>
<dbReference type="Proteomes" id="UP000216339">
    <property type="component" value="Unassembled WGS sequence"/>
</dbReference>
<dbReference type="GO" id="GO:0008270">
    <property type="term" value="F:zinc ion binding"/>
    <property type="evidence" value="ECO:0007669"/>
    <property type="project" value="InterPro"/>
</dbReference>
<evidence type="ECO:0000313" key="3">
    <source>
        <dbReference type="Proteomes" id="UP000216339"/>
    </source>
</evidence>
<dbReference type="Pfam" id="PF01844">
    <property type="entry name" value="HNH"/>
    <property type="match status" value="1"/>
</dbReference>
<dbReference type="InterPro" id="IPR003615">
    <property type="entry name" value="HNH_nuc"/>
</dbReference>
<dbReference type="SMART" id="SM00507">
    <property type="entry name" value="HNHc"/>
    <property type="match status" value="1"/>
</dbReference>
<organism evidence="2 3">
    <name type="scientific">Rubrivirga marina</name>
    <dbReference type="NCBI Taxonomy" id="1196024"/>
    <lineage>
        <taxon>Bacteria</taxon>
        <taxon>Pseudomonadati</taxon>
        <taxon>Rhodothermota</taxon>
        <taxon>Rhodothermia</taxon>
        <taxon>Rhodothermales</taxon>
        <taxon>Rubricoccaceae</taxon>
        <taxon>Rubrivirga</taxon>
    </lineage>
</organism>
<dbReference type="GO" id="GO:0004519">
    <property type="term" value="F:endonuclease activity"/>
    <property type="evidence" value="ECO:0007669"/>
    <property type="project" value="InterPro"/>
</dbReference>
<feature type="domain" description="HNH nuclease" evidence="1">
    <location>
        <begin position="340"/>
        <end position="403"/>
    </location>
</feature>
<dbReference type="OrthoDB" id="9779761at2"/>
<gene>
    <name evidence="2" type="ORF">BSZ37_00725</name>
</gene>
<dbReference type="CDD" id="cd00085">
    <property type="entry name" value="HNHc"/>
    <property type="match status" value="1"/>
</dbReference>
<sequence length="430" mass="46418">MTTAQSALLAPAVRLLEAEAPGPVALDRLYDAVERAVALDADDLVPPTLRGRPTKEPGWHRNLRNALKAEKVAGRLANVAPGYWTVARPDAERHVDPDRAWAEVVAAARRSVGDVFESPSRGRRYRVSGADDGRITIDRLDASKAETLSPVEVRRAVVALNAAGGRTGARTLNYTVTKETALVHLHPDLDWDGGRVVARDRRGTPPSTAAEALDRLTRDQLLGAIAALDAGAETAFADSRDYDVVHDGRRYAPLRVAALAAESVFGRPLRPHSDDGDPASTIKGGLGSPCFRALERNGFDVVRKREPADGPYPDEVEPVGPRAEGGRVRVWVDRYERDPALRDACLAHYGSVCRVCEVDMAETYGPLGAGYVHVHHVRPLAAGGERETDPVADLVPVCPNCHAMLHRGRAPDDPRAVGALRAAVQSLRRD</sequence>
<dbReference type="RefSeq" id="WP_095508703.1">
    <property type="nucleotide sequence ID" value="NZ_MQWD01000001.1"/>
</dbReference>
<dbReference type="GO" id="GO:0003676">
    <property type="term" value="F:nucleic acid binding"/>
    <property type="evidence" value="ECO:0007669"/>
    <property type="project" value="InterPro"/>
</dbReference>